<keyword evidence="3" id="KW-1133">Transmembrane helix</keyword>
<dbReference type="EMBL" id="LNYU01000091">
    <property type="protein sequence ID" value="KTD53725.1"/>
    <property type="molecule type" value="Genomic_DNA"/>
</dbReference>
<evidence type="ECO:0000313" key="6">
    <source>
        <dbReference type="Proteomes" id="UP000054703"/>
    </source>
</evidence>
<comment type="caution">
    <text evidence="5">The sequence shown here is derived from an EMBL/GenBank/DDBJ whole genome shotgun (WGS) entry which is preliminary data.</text>
</comment>
<keyword evidence="2" id="KW-0378">Hydrolase</keyword>
<keyword evidence="3" id="KW-0472">Membrane</keyword>
<dbReference type="PROSITE" id="PS51635">
    <property type="entry name" value="PNPLA"/>
    <property type="match status" value="1"/>
</dbReference>
<accession>A0A0W0Y9U8</accession>
<sequence>MHCEDDLNLTLEQIKEAQFKRIERVVCSGGGAKGIVYPGCYKAMEDTGVFKGVKELSGASAGAITSTMLALGMPSAVFRDKLLTTNLKNLMGSRIGSLFGTNPPGVSAITRDGKPLEDFIRENIISSVKKNIASIEKIEEIAASDQTLQELLAKLKTKLPTITFGDLALLNHHFPNKFKKLNMPAVEFPNGTIQVFNSTLTPDVEIALACRASASIPIILKPVTIIINGVEKQFVDGGLYDNLPTDYFDLQEDRTFLKNTKPEQTLVFAFGEGLNNKTNQVFQALYGPRLDELFEDQLLESLIRQSMSLDQYFDPEACQISPKKMVAQQKKSIESFLKKRVSEKTLTTQAANAIRMAMNKAVDSLLLNPDENQLFWMAYREENDPGKRSALLLDVIKKKMKPVLYNAGVIEQLKRDTLVQFLGGLNTPYKNTVQKEIGYHKLRSEYALRTVELRVGDINTTSFDEATKAARIMDALGYLDTVNHITNHNLHDPNIFNEKKFYVDTVAHFKSIYHAIFAGSGKDTKRDKLTENIRALEFALRSKGKSKEQISRQVFQLIKDNVERNLTSPEAFALSRAVEYHNKALTEEGLFKETYEEGFKRCKHFPASNITGKTIRGSSSLHETLKDKDMFEVYLNQPAGDTQTCMDKVFASLENLFVKHPNEQGIVEYNVSLKAFETALAAFNKTHSSVTDRQFYENGYRLLVYIKKLTAGKPHLTRPKNLAEITTVLSCATKTIQEIDNKDKTEKNVSELAKLSQQVSGKSSVWKNIGIALLSLACAALVCIGILAAVPSGGSSLLMATIGAAGLGVTTAAGTVITSSAVIGGVLFVRGSEKGLAKSVSLFKSAALDEMNKDNPDEFSSDIKPSLGR</sequence>
<protein>
    <submittedName>
        <fullName evidence="5">Putative esterase with patatin domain protein</fullName>
    </submittedName>
</protein>
<feature type="transmembrane region" description="Helical" evidence="3">
    <location>
        <begin position="796"/>
        <end position="829"/>
    </location>
</feature>
<dbReference type="RefSeq" id="WP_058516001.1">
    <property type="nucleotide sequence ID" value="NZ_CAAAIH010000008.1"/>
</dbReference>
<feature type="short sequence motif" description="GXSXG" evidence="2">
    <location>
        <begin position="58"/>
        <end position="62"/>
    </location>
</feature>
<feature type="transmembrane region" description="Helical" evidence="3">
    <location>
        <begin position="769"/>
        <end position="790"/>
    </location>
</feature>
<dbReference type="OrthoDB" id="7021815at2"/>
<dbReference type="InterPro" id="IPR002641">
    <property type="entry name" value="PNPLA_dom"/>
</dbReference>
<dbReference type="InterPro" id="IPR052580">
    <property type="entry name" value="Lipid_Hydrolase"/>
</dbReference>
<evidence type="ECO:0000256" key="1">
    <source>
        <dbReference type="ARBA" id="ARBA00023098"/>
    </source>
</evidence>
<dbReference type="Pfam" id="PF01734">
    <property type="entry name" value="Patatin"/>
    <property type="match status" value="1"/>
</dbReference>
<dbReference type="AlphaFoldDB" id="A0A0W0Y9U8"/>
<feature type="short sequence motif" description="GXGXXG" evidence="2">
    <location>
        <begin position="29"/>
        <end position="34"/>
    </location>
</feature>
<keyword evidence="6" id="KW-1185">Reference proteome</keyword>
<keyword evidence="1 2" id="KW-0443">Lipid metabolism</keyword>
<dbReference type="Gene3D" id="3.40.1090.10">
    <property type="entry name" value="Cytosolic phospholipase A2 catalytic domain"/>
    <property type="match status" value="2"/>
</dbReference>
<dbReference type="GO" id="GO:0016042">
    <property type="term" value="P:lipid catabolic process"/>
    <property type="evidence" value="ECO:0007669"/>
    <property type="project" value="UniProtKB-UniRule"/>
</dbReference>
<feature type="active site" description="Proton acceptor" evidence="2">
    <location>
        <position position="236"/>
    </location>
</feature>
<keyword evidence="2" id="KW-0442">Lipid degradation</keyword>
<name>A0A0W0Y9U8_9GAMM</name>
<keyword evidence="3" id="KW-0812">Transmembrane</keyword>
<evidence type="ECO:0000313" key="5">
    <source>
        <dbReference type="EMBL" id="KTD53725.1"/>
    </source>
</evidence>
<proteinExistence type="predicted"/>
<reference evidence="5 6" key="1">
    <citation type="submission" date="2015-11" db="EMBL/GenBank/DDBJ databases">
        <title>Genomic analysis of 38 Legionella species identifies large and diverse effector repertoires.</title>
        <authorList>
            <person name="Burstein D."/>
            <person name="Amaro F."/>
            <person name="Zusman T."/>
            <person name="Lifshitz Z."/>
            <person name="Cohen O."/>
            <person name="Gilbert J.A."/>
            <person name="Pupko T."/>
            <person name="Shuman H.A."/>
            <person name="Segal G."/>
        </authorList>
    </citation>
    <scope>NUCLEOTIDE SEQUENCE [LARGE SCALE GENOMIC DNA]</scope>
    <source>
        <strain evidence="5 6">SC-63-C7</strain>
    </source>
</reference>
<dbReference type="PATRIC" id="fig|45074.5.peg.4440"/>
<dbReference type="GO" id="GO:0016787">
    <property type="term" value="F:hydrolase activity"/>
    <property type="evidence" value="ECO:0007669"/>
    <property type="project" value="UniProtKB-UniRule"/>
</dbReference>
<dbReference type="CDD" id="cd07207">
    <property type="entry name" value="Pat_ExoU_VipD_like"/>
    <property type="match status" value="1"/>
</dbReference>
<evidence type="ECO:0000256" key="3">
    <source>
        <dbReference type="SAM" id="Phobius"/>
    </source>
</evidence>
<feature type="short sequence motif" description="DGA/G" evidence="2">
    <location>
        <begin position="236"/>
        <end position="238"/>
    </location>
</feature>
<feature type="active site" description="Nucleophile" evidence="2">
    <location>
        <position position="60"/>
    </location>
</feature>
<feature type="domain" description="PNPLA" evidence="4">
    <location>
        <begin position="25"/>
        <end position="249"/>
    </location>
</feature>
<gene>
    <name evidence="5" type="ORF">Lsan_4135</name>
</gene>
<dbReference type="InterPro" id="IPR016035">
    <property type="entry name" value="Acyl_Trfase/lysoPLipase"/>
</dbReference>
<dbReference type="STRING" id="45074.Lsan_4135"/>
<evidence type="ECO:0000256" key="2">
    <source>
        <dbReference type="PROSITE-ProRule" id="PRU01161"/>
    </source>
</evidence>
<dbReference type="SUPFAM" id="SSF52151">
    <property type="entry name" value="FabD/lysophospholipase-like"/>
    <property type="match status" value="1"/>
</dbReference>
<dbReference type="Proteomes" id="UP000054703">
    <property type="component" value="Unassembled WGS sequence"/>
</dbReference>
<evidence type="ECO:0000259" key="4">
    <source>
        <dbReference type="PROSITE" id="PS51635"/>
    </source>
</evidence>
<organism evidence="5 6">
    <name type="scientific">Legionella santicrucis</name>
    <dbReference type="NCBI Taxonomy" id="45074"/>
    <lineage>
        <taxon>Bacteria</taxon>
        <taxon>Pseudomonadati</taxon>
        <taxon>Pseudomonadota</taxon>
        <taxon>Gammaproteobacteria</taxon>
        <taxon>Legionellales</taxon>
        <taxon>Legionellaceae</taxon>
        <taxon>Legionella</taxon>
    </lineage>
</organism>
<dbReference type="PANTHER" id="PTHR46394:SF1">
    <property type="entry name" value="PNPLA DOMAIN-CONTAINING PROTEIN"/>
    <property type="match status" value="1"/>
</dbReference>
<dbReference type="PANTHER" id="PTHR46394">
    <property type="entry name" value="ANNEXIN"/>
    <property type="match status" value="1"/>
</dbReference>